<dbReference type="RefSeq" id="WP_009015432.1">
    <property type="nucleotide sequence ID" value="NC_016077.1"/>
</dbReference>
<dbReference type="InterPro" id="IPR051796">
    <property type="entry name" value="ISF_SsuE-like"/>
</dbReference>
<dbReference type="GO" id="GO:0016491">
    <property type="term" value="F:oxidoreductase activity"/>
    <property type="evidence" value="ECO:0007669"/>
    <property type="project" value="InterPro"/>
</dbReference>
<dbReference type="InParanoid" id="G4Q8R9"/>
<dbReference type="PANTHER" id="PTHR43278">
    <property type="entry name" value="NAD(P)H-DEPENDENT FMN-CONTAINING OXIDOREDUCTASE YWQN-RELATED"/>
    <property type="match status" value="1"/>
</dbReference>
<dbReference type="InterPro" id="IPR029039">
    <property type="entry name" value="Flavoprotein-like_sf"/>
</dbReference>
<feature type="domain" description="NADPH-dependent FMN reductase-like" evidence="3">
    <location>
        <begin position="4"/>
        <end position="128"/>
    </location>
</feature>
<evidence type="ECO:0000259" key="3">
    <source>
        <dbReference type="Pfam" id="PF03358"/>
    </source>
</evidence>
<proteinExistence type="predicted"/>
<dbReference type="GeneID" id="92878487"/>
<dbReference type="STRING" id="568816.Acin_1277"/>
<keyword evidence="5" id="KW-1185">Reference proteome</keyword>
<dbReference type="FunCoup" id="G4Q8R9">
    <property type="interactions" value="4"/>
</dbReference>
<evidence type="ECO:0000313" key="4">
    <source>
        <dbReference type="EMBL" id="AEQ22502.1"/>
    </source>
</evidence>
<dbReference type="HOGENOM" id="CLU_050993_6_1_9"/>
<dbReference type="Gene3D" id="3.40.50.360">
    <property type="match status" value="1"/>
</dbReference>
<dbReference type="PATRIC" id="fig|568816.4.peg.1233"/>
<accession>G4Q8R9</accession>
<reference evidence="4 5" key="1">
    <citation type="journal article" date="2011" name="J. Bacteriol.">
        <title>Complete genome sequence of Acidaminococcus intestini RYC-MR95, a Gram-negative bacterium from the phylum Firmicutes.</title>
        <authorList>
            <person name="D'Auria G."/>
            <person name="Galan J.C."/>
            <person name="Rodriguez-Alcayna M."/>
            <person name="Moya A."/>
            <person name="Baquero F."/>
            <person name="Latorre A."/>
        </authorList>
    </citation>
    <scope>NUCLEOTIDE SEQUENCE [LARGE SCALE GENOMIC DNA]</scope>
    <source>
        <strain evidence="4 5">RyC-MR95</strain>
    </source>
</reference>
<sequence>MGKKIVVITSSFRKDGNSTALAEAFIEEAQKKGHSVKRFDAAYLNIGPCHGCDTCFKTGKACTFDDDFNTVAPYIEEADAVILATPTYWFSIPGKVKCLIDKLYSFCVGKKEAIAGKKAGLLCTCRSQSTSDMEGIIMPYHKAIDYLGWENIGEILISSMDKPGELQQTAGPEQARALADQL</sequence>
<dbReference type="Proteomes" id="UP000007093">
    <property type="component" value="Chromosome"/>
</dbReference>
<dbReference type="eggNOG" id="COG0655">
    <property type="taxonomic scope" value="Bacteria"/>
</dbReference>
<keyword evidence="2" id="KW-0288">FMN</keyword>
<dbReference type="InterPro" id="IPR005025">
    <property type="entry name" value="FMN_Rdtase-like_dom"/>
</dbReference>
<dbReference type="PANTHER" id="PTHR43278:SF4">
    <property type="entry name" value="NAD(P)H-DEPENDENT FMN-CONTAINING OXIDOREDUCTASE YWQN-RELATED"/>
    <property type="match status" value="1"/>
</dbReference>
<dbReference type="EMBL" id="CP003058">
    <property type="protein sequence ID" value="AEQ22502.1"/>
    <property type="molecule type" value="Genomic_DNA"/>
</dbReference>
<protein>
    <recommendedName>
        <fullName evidence="3">NADPH-dependent FMN reductase-like domain-containing protein</fullName>
    </recommendedName>
</protein>
<dbReference type="Pfam" id="PF03358">
    <property type="entry name" value="FMN_red"/>
    <property type="match status" value="1"/>
</dbReference>
<organism evidence="4 5">
    <name type="scientific">Acidaminococcus intestini (strain RyC-MR95)</name>
    <dbReference type="NCBI Taxonomy" id="568816"/>
    <lineage>
        <taxon>Bacteria</taxon>
        <taxon>Bacillati</taxon>
        <taxon>Bacillota</taxon>
        <taxon>Negativicutes</taxon>
        <taxon>Acidaminococcales</taxon>
        <taxon>Acidaminococcaceae</taxon>
        <taxon>Acidaminococcus</taxon>
    </lineage>
</organism>
<gene>
    <name evidence="4" type="ordered locus">Acin_1277</name>
</gene>
<dbReference type="AlphaFoldDB" id="G4Q8R9"/>
<evidence type="ECO:0000313" key="5">
    <source>
        <dbReference type="Proteomes" id="UP000007093"/>
    </source>
</evidence>
<dbReference type="SUPFAM" id="SSF52218">
    <property type="entry name" value="Flavoproteins"/>
    <property type="match status" value="1"/>
</dbReference>
<keyword evidence="1" id="KW-0285">Flavoprotein</keyword>
<name>G4Q8R9_ACIIR</name>
<dbReference type="KEGG" id="ain:Acin_1277"/>
<evidence type="ECO:0000256" key="1">
    <source>
        <dbReference type="ARBA" id="ARBA00022630"/>
    </source>
</evidence>
<evidence type="ECO:0000256" key="2">
    <source>
        <dbReference type="ARBA" id="ARBA00022643"/>
    </source>
</evidence>